<dbReference type="GO" id="GO:0000287">
    <property type="term" value="F:magnesium ion binding"/>
    <property type="evidence" value="ECO:0007669"/>
    <property type="project" value="UniProtKB-UniRule"/>
</dbReference>
<reference evidence="15 16" key="1">
    <citation type="submission" date="2019-11" db="EMBL/GenBank/DDBJ databases">
        <authorList>
            <person name="Li X."/>
        </authorList>
    </citation>
    <scope>NUCLEOTIDE SEQUENCE [LARGE SCALE GENOMIC DNA]</scope>
    <source>
        <strain evidence="15 16">L9</strain>
    </source>
</reference>
<keyword evidence="6 11" id="KW-0547">Nucleotide-binding</keyword>
<dbReference type="Pfam" id="PF01743">
    <property type="entry name" value="PolyA_pol"/>
    <property type="match status" value="1"/>
</dbReference>
<keyword evidence="4 11" id="KW-0548">Nucleotidyltransferase</keyword>
<feature type="binding site" evidence="11">
    <location>
        <position position="158"/>
    </location>
    <ligand>
        <name>ATP</name>
        <dbReference type="ChEBI" id="CHEBI:30616"/>
    </ligand>
</feature>
<dbReference type="GO" id="GO:0000049">
    <property type="term" value="F:tRNA binding"/>
    <property type="evidence" value="ECO:0007669"/>
    <property type="project" value="UniProtKB-UniRule"/>
</dbReference>
<keyword evidence="5 11" id="KW-0479">Metal-binding</keyword>
<dbReference type="InterPro" id="IPR002646">
    <property type="entry name" value="PolA_pol_head_dom"/>
</dbReference>
<comment type="miscellaneous">
    <text evidence="11">A single active site specifically recognizes both ATP and CTP and is responsible for their addition.</text>
</comment>
<dbReference type="Gene3D" id="3.30.460.10">
    <property type="entry name" value="Beta Polymerase, domain 2"/>
    <property type="match status" value="1"/>
</dbReference>
<feature type="binding site" evidence="11">
    <location>
        <position position="112"/>
    </location>
    <ligand>
        <name>ATP</name>
        <dbReference type="ChEBI" id="CHEBI:30616"/>
    </ligand>
</feature>
<evidence type="ECO:0000256" key="10">
    <source>
        <dbReference type="ARBA" id="ARBA00022884"/>
    </source>
</evidence>
<feature type="binding site" evidence="11">
    <location>
        <position position="28"/>
    </location>
    <ligand>
        <name>ATP</name>
        <dbReference type="ChEBI" id="CHEBI:30616"/>
    </ligand>
</feature>
<evidence type="ECO:0000256" key="2">
    <source>
        <dbReference type="ARBA" id="ARBA00022679"/>
    </source>
</evidence>
<dbReference type="GO" id="GO:0004810">
    <property type="term" value="F:CCA tRNA nucleotidyltransferase activity"/>
    <property type="evidence" value="ECO:0007669"/>
    <property type="project" value="UniProtKB-UniRule"/>
</dbReference>
<protein>
    <recommendedName>
        <fullName evidence="11">CCA-adding enzyme</fullName>
        <ecNumber evidence="11">2.7.7.72</ecNumber>
    </recommendedName>
    <alternativeName>
        <fullName evidence="11">CCA tRNA nucleotidyltransferase</fullName>
    </alternativeName>
    <alternativeName>
        <fullName evidence="11">tRNA CCA-pyrophosphorylase</fullName>
    </alternativeName>
    <alternativeName>
        <fullName evidence="11">tRNA adenylyl-/cytidylyl- transferase</fullName>
    </alternativeName>
    <alternativeName>
        <fullName evidence="11">tRNA nucleotidyltransferase</fullName>
    </alternativeName>
    <alternativeName>
        <fullName evidence="11">tRNA-NT</fullName>
    </alternativeName>
</protein>
<dbReference type="Gene3D" id="1.10.3090.10">
    <property type="entry name" value="cca-adding enzyme, domain 2"/>
    <property type="match status" value="1"/>
</dbReference>
<keyword evidence="3 11" id="KW-0819">tRNA processing</keyword>
<keyword evidence="16" id="KW-1185">Reference proteome</keyword>
<comment type="similarity">
    <text evidence="11">Belongs to the tRNA nucleotidyltransferase/poly(A) polymerase family. Bacterial CCA-adding enzyme type 3 subfamily.</text>
</comment>
<dbReference type="Proteomes" id="UP000469125">
    <property type="component" value="Unassembled WGS sequence"/>
</dbReference>
<dbReference type="EC" id="2.7.7.72" evidence="11"/>
<dbReference type="Pfam" id="PF13735">
    <property type="entry name" value="tRNA_NucTran2_2"/>
    <property type="match status" value="1"/>
</dbReference>
<feature type="domain" description="tRNA nucleotidyltransferase/poly(A) polymerase RNA and SrmB- binding" evidence="13">
    <location>
        <begin position="170"/>
        <end position="226"/>
    </location>
</feature>
<evidence type="ECO:0000256" key="3">
    <source>
        <dbReference type="ARBA" id="ARBA00022694"/>
    </source>
</evidence>
<feature type="domain" description="CCA-adding enzyme C-terminal" evidence="14">
    <location>
        <begin position="254"/>
        <end position="392"/>
    </location>
</feature>
<dbReference type="Gene3D" id="1.10.246.80">
    <property type="match status" value="1"/>
</dbReference>
<evidence type="ECO:0000256" key="4">
    <source>
        <dbReference type="ARBA" id="ARBA00022695"/>
    </source>
</evidence>
<dbReference type="PANTHER" id="PTHR46173:SF1">
    <property type="entry name" value="CCA TRNA NUCLEOTIDYLTRANSFERASE 1, MITOCHONDRIAL"/>
    <property type="match status" value="1"/>
</dbReference>
<evidence type="ECO:0000259" key="12">
    <source>
        <dbReference type="Pfam" id="PF01743"/>
    </source>
</evidence>
<dbReference type="EMBL" id="WOCA01000001">
    <property type="protein sequence ID" value="MUK87289.1"/>
    <property type="molecule type" value="Genomic_DNA"/>
</dbReference>
<feature type="binding site" evidence="11">
    <location>
        <position position="112"/>
    </location>
    <ligand>
        <name>CTP</name>
        <dbReference type="ChEBI" id="CHEBI:37563"/>
    </ligand>
</feature>
<feature type="binding site" evidence="11">
    <location>
        <position position="164"/>
    </location>
    <ligand>
        <name>ATP</name>
        <dbReference type="ChEBI" id="CHEBI:30616"/>
    </ligand>
</feature>
<keyword evidence="2 11" id="KW-0808">Transferase</keyword>
<keyword evidence="10 11" id="KW-0694">RNA-binding</keyword>
<evidence type="ECO:0000256" key="7">
    <source>
        <dbReference type="ARBA" id="ARBA00022800"/>
    </source>
</evidence>
<dbReference type="InterPro" id="IPR032828">
    <property type="entry name" value="PolyA_RNA-bd"/>
</dbReference>
<keyword evidence="9 11" id="KW-0460">Magnesium</keyword>
<dbReference type="CDD" id="cd05398">
    <property type="entry name" value="NT_ClassII-CCAase"/>
    <property type="match status" value="1"/>
</dbReference>
<sequence length="400" mass="46053">MLKGPFLDARDVIEIIESNGHQAYFVGGCVRDLLLDRPIGDIDITTSAPPNTVMNLFKEVIPVGIEHGTVIVRYNKESYEVTTFRVEGEYSDHRHPDQVEFIDQLDKDLERRDFTINALAMDKDGKITDLFHGVEDLQKKVIRTVGSGVERFTEDPLRVIRALRFSSQLGFSIEDETLAAIHQVKDQIDNLAVERITNEMTKFLSGNHVRVGLDYLNETKIYNYLPVWSKHPEIIDIIPRNLQPLGSLAEFFALLHFKMPSISIQTWTKEWKCSNKERTEAQHLITALAYFQDNGLDPWLVYQLPNHFYGGFTRLVHTIFTPSSVSQIDMENLDSKLPIHSRKELEIDGNILIELFPNVKKGPWIQKALSRLEKEVVLGHLENDQIILKEWIKWNPPEIN</sequence>
<dbReference type="PROSITE" id="PS51257">
    <property type="entry name" value="PROKAR_LIPOPROTEIN"/>
    <property type="match status" value="1"/>
</dbReference>
<name>A0A6N8FHR3_9BACI</name>
<evidence type="ECO:0000259" key="14">
    <source>
        <dbReference type="Pfam" id="PF13735"/>
    </source>
</evidence>
<comment type="function">
    <text evidence="11">Catalyzes the addition and repair of the essential 3'-terminal CCA sequence in tRNAs without using a nucleic acid template. Adds these three nucleotides in the order of C, C, and A to the tRNA nucleotide-73, using CTP and ATP as substrates and producing inorganic pyrophosphate. tRNA 3'-terminal CCA addition is required both for tRNA processing and repair. Also involved in tRNA surveillance by mediating tandem CCA addition to generate a CCACCA at the 3' terminus of unstable tRNAs. While stable tRNAs receive only 3'-terminal CCA, unstable tRNAs are marked with CCACCA and rapidly degraded.</text>
</comment>
<dbReference type="SUPFAM" id="SSF81891">
    <property type="entry name" value="Poly A polymerase C-terminal region-like"/>
    <property type="match status" value="1"/>
</dbReference>
<evidence type="ECO:0000313" key="15">
    <source>
        <dbReference type="EMBL" id="MUK87289.1"/>
    </source>
</evidence>
<evidence type="ECO:0000256" key="1">
    <source>
        <dbReference type="ARBA" id="ARBA00001946"/>
    </source>
</evidence>
<organism evidence="15 16">
    <name type="scientific">Ornithinibacillus caprae</name>
    <dbReference type="NCBI Taxonomy" id="2678566"/>
    <lineage>
        <taxon>Bacteria</taxon>
        <taxon>Bacillati</taxon>
        <taxon>Bacillota</taxon>
        <taxon>Bacilli</taxon>
        <taxon>Bacillales</taxon>
        <taxon>Bacillaceae</taxon>
        <taxon>Ornithinibacillus</taxon>
    </lineage>
</organism>
<feature type="binding site" evidence="11">
    <location>
        <position position="31"/>
    </location>
    <ligand>
        <name>ATP</name>
        <dbReference type="ChEBI" id="CHEBI:30616"/>
    </ligand>
</feature>
<dbReference type="HAMAP" id="MF_01263">
    <property type="entry name" value="CCA_bact_type3"/>
    <property type="match status" value="1"/>
</dbReference>
<dbReference type="GO" id="GO:0001680">
    <property type="term" value="P:tRNA 3'-terminal CCA addition"/>
    <property type="evidence" value="ECO:0007669"/>
    <property type="project" value="UniProtKB-UniRule"/>
</dbReference>
<dbReference type="InterPro" id="IPR023068">
    <property type="entry name" value="CCA-adding_enz_firmicutes"/>
</dbReference>
<dbReference type="GO" id="GO:0042245">
    <property type="term" value="P:RNA repair"/>
    <property type="evidence" value="ECO:0007669"/>
    <property type="project" value="UniProtKB-KW"/>
</dbReference>
<evidence type="ECO:0000259" key="13">
    <source>
        <dbReference type="Pfam" id="PF12627"/>
    </source>
</evidence>
<comment type="catalytic activity">
    <reaction evidence="11">
        <text>a tRNA with a 3' CCA end + 2 CTP + ATP = a tRNA with a 3' CCACCA end + 3 diphosphate</text>
        <dbReference type="Rhea" id="RHEA:76235"/>
        <dbReference type="Rhea" id="RHEA-COMP:10468"/>
        <dbReference type="Rhea" id="RHEA-COMP:18655"/>
        <dbReference type="ChEBI" id="CHEBI:30616"/>
        <dbReference type="ChEBI" id="CHEBI:33019"/>
        <dbReference type="ChEBI" id="CHEBI:37563"/>
        <dbReference type="ChEBI" id="CHEBI:83071"/>
        <dbReference type="ChEBI" id="CHEBI:195187"/>
    </reaction>
</comment>
<accession>A0A6N8FHR3</accession>
<evidence type="ECO:0000313" key="16">
    <source>
        <dbReference type="Proteomes" id="UP000469125"/>
    </source>
</evidence>
<dbReference type="GO" id="GO:0005524">
    <property type="term" value="F:ATP binding"/>
    <property type="evidence" value="ECO:0007669"/>
    <property type="project" value="UniProtKB-UniRule"/>
</dbReference>
<feature type="binding site" evidence="11">
    <location>
        <position position="31"/>
    </location>
    <ligand>
        <name>CTP</name>
        <dbReference type="ChEBI" id="CHEBI:37563"/>
    </ligand>
</feature>
<feature type="binding site" evidence="11">
    <location>
        <position position="164"/>
    </location>
    <ligand>
        <name>CTP</name>
        <dbReference type="ChEBI" id="CHEBI:37563"/>
    </ligand>
</feature>
<comment type="caution">
    <text evidence="15">The sequence shown here is derived from an EMBL/GenBank/DDBJ whole genome shotgun (WGS) entry which is preliminary data.</text>
</comment>
<feature type="binding site" evidence="11">
    <location>
        <position position="155"/>
    </location>
    <ligand>
        <name>CTP</name>
        <dbReference type="ChEBI" id="CHEBI:37563"/>
    </ligand>
</feature>
<feature type="binding site" evidence="11">
    <location>
        <position position="28"/>
    </location>
    <ligand>
        <name>CTP</name>
        <dbReference type="ChEBI" id="CHEBI:37563"/>
    </ligand>
</feature>
<keyword evidence="8 11" id="KW-0067">ATP-binding</keyword>
<feature type="domain" description="Poly A polymerase head" evidence="12">
    <location>
        <begin position="23"/>
        <end position="143"/>
    </location>
</feature>
<feature type="binding site" evidence="11">
    <location>
        <position position="155"/>
    </location>
    <ligand>
        <name>ATP</name>
        <dbReference type="ChEBI" id="CHEBI:30616"/>
    </ligand>
</feature>
<dbReference type="NCBIfam" id="NF009814">
    <property type="entry name" value="PRK13299.1"/>
    <property type="match status" value="1"/>
</dbReference>
<evidence type="ECO:0000256" key="11">
    <source>
        <dbReference type="HAMAP-Rule" id="MF_01263"/>
    </source>
</evidence>
<feature type="binding site" evidence="11">
    <location>
        <position position="158"/>
    </location>
    <ligand>
        <name>CTP</name>
        <dbReference type="ChEBI" id="CHEBI:37563"/>
    </ligand>
</feature>
<evidence type="ECO:0000256" key="8">
    <source>
        <dbReference type="ARBA" id="ARBA00022840"/>
    </source>
</evidence>
<dbReference type="PANTHER" id="PTHR46173">
    <property type="entry name" value="CCA TRNA NUCLEOTIDYLTRANSFERASE 1, MITOCHONDRIAL"/>
    <property type="match status" value="1"/>
</dbReference>
<dbReference type="SUPFAM" id="SSF81301">
    <property type="entry name" value="Nucleotidyltransferase"/>
    <property type="match status" value="1"/>
</dbReference>
<comment type="subunit">
    <text evidence="11">Homodimer.</text>
</comment>
<dbReference type="InterPro" id="IPR032810">
    <property type="entry name" value="CCA-adding_enz_C"/>
</dbReference>
<feature type="binding site" evidence="11">
    <location>
        <position position="161"/>
    </location>
    <ligand>
        <name>CTP</name>
        <dbReference type="ChEBI" id="CHEBI:37563"/>
    </ligand>
</feature>
<feature type="binding site" evidence="11">
    <location>
        <position position="161"/>
    </location>
    <ligand>
        <name>ATP</name>
        <dbReference type="ChEBI" id="CHEBI:30616"/>
    </ligand>
</feature>
<dbReference type="Pfam" id="PF12627">
    <property type="entry name" value="PolyA_pol_RNAbd"/>
    <property type="match status" value="1"/>
</dbReference>
<keyword evidence="7 11" id="KW-0692">RNA repair</keyword>
<evidence type="ECO:0000256" key="6">
    <source>
        <dbReference type="ARBA" id="ARBA00022741"/>
    </source>
</evidence>
<comment type="catalytic activity">
    <reaction evidence="11">
        <text>a tRNA precursor + 2 CTP + ATP = a tRNA with a 3' CCA end + 3 diphosphate</text>
        <dbReference type="Rhea" id="RHEA:14433"/>
        <dbReference type="Rhea" id="RHEA-COMP:10465"/>
        <dbReference type="Rhea" id="RHEA-COMP:10468"/>
        <dbReference type="ChEBI" id="CHEBI:30616"/>
        <dbReference type="ChEBI" id="CHEBI:33019"/>
        <dbReference type="ChEBI" id="CHEBI:37563"/>
        <dbReference type="ChEBI" id="CHEBI:74896"/>
        <dbReference type="ChEBI" id="CHEBI:83071"/>
        <dbReference type="EC" id="2.7.7.72"/>
    </reaction>
</comment>
<comment type="cofactor">
    <cofactor evidence="1 11">
        <name>Mg(2+)</name>
        <dbReference type="ChEBI" id="CHEBI:18420"/>
    </cofactor>
</comment>
<feature type="binding site" evidence="11">
    <location>
        <position position="41"/>
    </location>
    <ligand>
        <name>Mg(2+)</name>
        <dbReference type="ChEBI" id="CHEBI:18420"/>
    </ligand>
</feature>
<dbReference type="AlphaFoldDB" id="A0A6N8FHR3"/>
<dbReference type="InterPro" id="IPR043519">
    <property type="entry name" value="NT_sf"/>
</dbReference>
<feature type="binding site" evidence="11">
    <location>
        <position position="43"/>
    </location>
    <ligand>
        <name>Mg(2+)</name>
        <dbReference type="ChEBI" id="CHEBI:18420"/>
    </ligand>
</feature>
<evidence type="ECO:0000256" key="5">
    <source>
        <dbReference type="ARBA" id="ARBA00022723"/>
    </source>
</evidence>
<gene>
    <name evidence="11" type="primary">cca</name>
    <name evidence="15" type="ORF">GMD78_02585</name>
</gene>
<dbReference type="InterPro" id="IPR050264">
    <property type="entry name" value="Bact_CCA-adding_enz_type3_sf"/>
</dbReference>
<proteinExistence type="inferred from homology"/>
<evidence type="ECO:0000256" key="9">
    <source>
        <dbReference type="ARBA" id="ARBA00022842"/>
    </source>
</evidence>